<keyword evidence="2" id="KW-0808">Transferase</keyword>
<evidence type="ECO:0000313" key="2">
    <source>
        <dbReference type="EMBL" id="GAA1966299.1"/>
    </source>
</evidence>
<keyword evidence="3" id="KW-1185">Reference proteome</keyword>
<dbReference type="InterPro" id="IPR029063">
    <property type="entry name" value="SAM-dependent_MTases_sf"/>
</dbReference>
<evidence type="ECO:0000313" key="3">
    <source>
        <dbReference type="Proteomes" id="UP001499854"/>
    </source>
</evidence>
<evidence type="ECO:0000259" key="1">
    <source>
        <dbReference type="Pfam" id="PF02384"/>
    </source>
</evidence>
<keyword evidence="2" id="KW-0489">Methyltransferase</keyword>
<dbReference type="PRINTS" id="PR00507">
    <property type="entry name" value="N12N6MTFRASE"/>
</dbReference>
<feature type="domain" description="DNA methylase adenine-specific" evidence="1">
    <location>
        <begin position="182"/>
        <end position="389"/>
    </location>
</feature>
<comment type="caution">
    <text evidence="2">The sequence shown here is derived from an EMBL/GenBank/DDBJ whole genome shotgun (WGS) entry which is preliminary data.</text>
</comment>
<dbReference type="GO" id="GO:0032259">
    <property type="term" value="P:methylation"/>
    <property type="evidence" value="ECO:0007669"/>
    <property type="project" value="UniProtKB-KW"/>
</dbReference>
<dbReference type="Gene3D" id="3.40.50.150">
    <property type="entry name" value="Vaccinia Virus protein VP39"/>
    <property type="match status" value="1"/>
</dbReference>
<gene>
    <name evidence="2" type="ORF">GCM10009838_25040</name>
</gene>
<dbReference type="CDD" id="cd02440">
    <property type="entry name" value="AdoMet_MTases"/>
    <property type="match status" value="1"/>
</dbReference>
<reference evidence="3" key="1">
    <citation type="journal article" date="2019" name="Int. J. Syst. Evol. Microbiol.">
        <title>The Global Catalogue of Microorganisms (GCM) 10K type strain sequencing project: providing services to taxonomists for standard genome sequencing and annotation.</title>
        <authorList>
            <consortium name="The Broad Institute Genomics Platform"/>
            <consortium name="The Broad Institute Genome Sequencing Center for Infectious Disease"/>
            <person name="Wu L."/>
            <person name="Ma J."/>
        </authorList>
    </citation>
    <scope>NUCLEOTIDE SEQUENCE [LARGE SCALE GENOMIC DNA]</scope>
    <source>
        <strain evidence="3">JCM 16013</strain>
    </source>
</reference>
<dbReference type="EMBL" id="BAAAQM010000011">
    <property type="protein sequence ID" value="GAA1966299.1"/>
    <property type="molecule type" value="Genomic_DNA"/>
</dbReference>
<accession>A0ABP5CQ96</accession>
<dbReference type="InterPro" id="IPR003356">
    <property type="entry name" value="DNA_methylase_A-5"/>
</dbReference>
<dbReference type="SUPFAM" id="SSF53335">
    <property type="entry name" value="S-adenosyl-L-methionine-dependent methyltransferases"/>
    <property type="match status" value="1"/>
</dbReference>
<proteinExistence type="predicted"/>
<dbReference type="PANTHER" id="PTHR42998">
    <property type="entry name" value="TYPE I RESTRICTION ENZYME HINDVIIP M PROTEIN-RELATED"/>
    <property type="match status" value="1"/>
</dbReference>
<organism evidence="2 3">
    <name type="scientific">Catenulispora subtropica</name>
    <dbReference type="NCBI Taxonomy" id="450798"/>
    <lineage>
        <taxon>Bacteria</taxon>
        <taxon>Bacillati</taxon>
        <taxon>Actinomycetota</taxon>
        <taxon>Actinomycetes</taxon>
        <taxon>Catenulisporales</taxon>
        <taxon>Catenulisporaceae</taxon>
        <taxon>Catenulispora</taxon>
    </lineage>
</organism>
<dbReference type="RefSeq" id="WP_344657132.1">
    <property type="nucleotide sequence ID" value="NZ_BAAAQM010000011.1"/>
</dbReference>
<dbReference type="InterPro" id="IPR052916">
    <property type="entry name" value="Type-I_RE_MTase_Subunit"/>
</dbReference>
<dbReference type="InterPro" id="IPR036388">
    <property type="entry name" value="WH-like_DNA-bd_sf"/>
</dbReference>
<dbReference type="PANTHER" id="PTHR42998:SF1">
    <property type="entry name" value="TYPE I RESTRICTION ENZYME HINDI METHYLASE SUBUNIT"/>
    <property type="match status" value="1"/>
</dbReference>
<sequence length="688" mass="72817">MIVPGRRIALPGLDGPGINLAEIARIAKVSRAAVSNWRHRHADFPAPNGGTEANPEFRLVDIEAWLRDHKKLREDTLPARLWPLIENIGDRTLQAAVLATAAQPHIDDDHFHGALADAAKRVTPDGRGLAEQAQRITSKADTRETLDFLVGRWTEVNAPQSKVAAHLARLMAGVAAVVKTHASGQSLTVLDPVCGTGDLLMAAAQRFAADKLTLVGVEPDLGSAAIAGLRLALAHPGAPSDVRQGHSLRADPLPEAHADVVLSIPPWNERDWGHDELADDARWLLGSPSRAESELAWVQHVLARLQPRGVAVLLLPPAVASRRSGRRIRSALVRSGALRGIIALPAGIAPPYGVSLTFWVLQAPDPKAAAAGVFMVDASAIAPADGARSNPGEWTRIAAEIEATVRAAAGEPTSEQGPVAGRWVVQSALQLLDDQIDLSPTAHVPVADAVTIQQLDDISAEFARSVDGLGSAAAVLRRLGFVADGVPTAATTVGDLESARALTLRAGQAIQANEGTPPLDGAIPVLTVPALVRRGRADAWVDAESFARLLDSADPPVVAVDGDVILVGVETVQRSAWVHEGPPTILGPQLYVADHDKRLFDGWFLAGCLGAASNIRRASSRATTSTKIDVRRLQVLQLPLDEQRSYGSAFQAVDRLRHAVEAIAGGGEQLIQETTELLAAGRLNIYPA</sequence>
<protein>
    <submittedName>
        <fullName evidence="2">N-6 DNA methylase</fullName>
    </submittedName>
</protein>
<dbReference type="Proteomes" id="UP001499854">
    <property type="component" value="Unassembled WGS sequence"/>
</dbReference>
<name>A0ABP5CQ96_9ACTN</name>
<dbReference type="Pfam" id="PF02384">
    <property type="entry name" value="N6_Mtase"/>
    <property type="match status" value="1"/>
</dbReference>
<dbReference type="GO" id="GO:0008168">
    <property type="term" value="F:methyltransferase activity"/>
    <property type="evidence" value="ECO:0007669"/>
    <property type="project" value="UniProtKB-KW"/>
</dbReference>
<dbReference type="Gene3D" id="1.10.10.10">
    <property type="entry name" value="Winged helix-like DNA-binding domain superfamily/Winged helix DNA-binding domain"/>
    <property type="match status" value="1"/>
</dbReference>